<evidence type="ECO:0000313" key="3">
    <source>
        <dbReference type="Proteomes" id="UP001153269"/>
    </source>
</evidence>
<comment type="caution">
    <text evidence="2">The sequence shown here is derived from an EMBL/GenBank/DDBJ whole genome shotgun (WGS) entry which is preliminary data.</text>
</comment>
<dbReference type="Proteomes" id="UP001153269">
    <property type="component" value="Unassembled WGS sequence"/>
</dbReference>
<proteinExistence type="predicted"/>
<gene>
    <name evidence="2" type="ORF">PLEPLA_LOCUS25588</name>
</gene>
<dbReference type="AlphaFoldDB" id="A0A9N7YUA9"/>
<feature type="compositionally biased region" description="Acidic residues" evidence="1">
    <location>
        <begin position="1"/>
        <end position="13"/>
    </location>
</feature>
<feature type="region of interest" description="Disordered" evidence="1">
    <location>
        <begin position="1"/>
        <end position="31"/>
    </location>
</feature>
<name>A0A9N7YUA9_PLEPL</name>
<feature type="non-terminal residue" evidence="2">
    <location>
        <position position="68"/>
    </location>
</feature>
<dbReference type="EMBL" id="CADEAL010002038">
    <property type="protein sequence ID" value="CAB1437538.1"/>
    <property type="molecule type" value="Genomic_DNA"/>
</dbReference>
<protein>
    <submittedName>
        <fullName evidence="2">Uncharacterized protein</fullName>
    </submittedName>
</protein>
<keyword evidence="3" id="KW-1185">Reference proteome</keyword>
<evidence type="ECO:0000256" key="1">
    <source>
        <dbReference type="SAM" id="MobiDB-lite"/>
    </source>
</evidence>
<reference evidence="2" key="1">
    <citation type="submission" date="2020-03" db="EMBL/GenBank/DDBJ databases">
        <authorList>
            <person name="Weist P."/>
        </authorList>
    </citation>
    <scope>NUCLEOTIDE SEQUENCE</scope>
</reference>
<sequence length="68" mass="7445">MEEEKEEEGEEGINGDPLQLLSPTAPPCGREWGSARASGLAACSRYIQATACLTSTRLQTFRTHSNKY</sequence>
<evidence type="ECO:0000313" key="2">
    <source>
        <dbReference type="EMBL" id="CAB1437538.1"/>
    </source>
</evidence>
<accession>A0A9N7YUA9</accession>
<organism evidence="2 3">
    <name type="scientific">Pleuronectes platessa</name>
    <name type="common">European plaice</name>
    <dbReference type="NCBI Taxonomy" id="8262"/>
    <lineage>
        <taxon>Eukaryota</taxon>
        <taxon>Metazoa</taxon>
        <taxon>Chordata</taxon>
        <taxon>Craniata</taxon>
        <taxon>Vertebrata</taxon>
        <taxon>Euteleostomi</taxon>
        <taxon>Actinopterygii</taxon>
        <taxon>Neopterygii</taxon>
        <taxon>Teleostei</taxon>
        <taxon>Neoteleostei</taxon>
        <taxon>Acanthomorphata</taxon>
        <taxon>Carangaria</taxon>
        <taxon>Pleuronectiformes</taxon>
        <taxon>Pleuronectoidei</taxon>
        <taxon>Pleuronectidae</taxon>
        <taxon>Pleuronectes</taxon>
    </lineage>
</organism>